<evidence type="ECO:0000313" key="2">
    <source>
        <dbReference type="Proteomes" id="UP000027471"/>
    </source>
</evidence>
<accession>A0A074KEV3</accession>
<comment type="caution">
    <text evidence="1">The sequence shown here is derived from an EMBL/GenBank/DDBJ whole genome shotgun (WGS) entry which is preliminary data.</text>
</comment>
<organism evidence="1 2">
    <name type="scientific">Thioclava indica</name>
    <dbReference type="NCBI Taxonomy" id="1353528"/>
    <lineage>
        <taxon>Bacteria</taxon>
        <taxon>Pseudomonadati</taxon>
        <taxon>Pseudomonadota</taxon>
        <taxon>Alphaproteobacteria</taxon>
        <taxon>Rhodobacterales</taxon>
        <taxon>Paracoccaceae</taxon>
        <taxon>Thioclava</taxon>
    </lineage>
</organism>
<name>A0A074KEV3_9RHOB</name>
<protein>
    <recommendedName>
        <fullName evidence="3">Histidine kinase/HSP90-like ATPase domain-containing protein</fullName>
    </recommendedName>
</protein>
<dbReference type="STRING" id="1353528.DT23_14395"/>
<dbReference type="OrthoDB" id="9815202at2"/>
<evidence type="ECO:0000313" key="1">
    <source>
        <dbReference type="EMBL" id="KEO60077.1"/>
    </source>
</evidence>
<dbReference type="AlphaFoldDB" id="A0A074KEV3"/>
<keyword evidence="2" id="KW-1185">Reference proteome</keyword>
<proteinExistence type="predicted"/>
<reference evidence="1 2" key="1">
    <citation type="journal article" date="2015" name="Antonie Van Leeuwenhoek">
        <title>Thioclava indica sp. nov., isolated from surface seawater of the Indian Ocean.</title>
        <authorList>
            <person name="Liu Y."/>
            <person name="Lai Q."/>
            <person name="Du J."/>
            <person name="Xu H."/>
            <person name="Jiang L."/>
            <person name="Shao Z."/>
        </authorList>
    </citation>
    <scope>NUCLEOTIDE SEQUENCE [LARGE SCALE GENOMIC DNA]</scope>
    <source>
        <strain evidence="1 2">DT23-4</strain>
    </source>
</reference>
<gene>
    <name evidence="1" type="ORF">DT23_14395</name>
</gene>
<sequence>MSLIKAIAERHGADITLSDNAQVLRVTIRFPDRRANPTRVETRGA</sequence>
<dbReference type="Proteomes" id="UP000027471">
    <property type="component" value="Unassembled WGS sequence"/>
</dbReference>
<dbReference type="EMBL" id="AUNB01000023">
    <property type="protein sequence ID" value="KEO60077.1"/>
    <property type="molecule type" value="Genomic_DNA"/>
</dbReference>
<evidence type="ECO:0008006" key="3">
    <source>
        <dbReference type="Google" id="ProtNLM"/>
    </source>
</evidence>